<evidence type="ECO:0000313" key="7">
    <source>
        <dbReference type="EMBL" id="MBL6455032.1"/>
    </source>
</evidence>
<name>A0ABS1V197_9PROT</name>
<keyword evidence="5" id="KW-0408">Iron</keyword>
<feature type="domain" description="TauD/TfdA-like" evidence="6">
    <location>
        <begin position="39"/>
        <end position="317"/>
    </location>
</feature>
<organism evidence="7 8">
    <name type="scientific">Belnapia mucosa</name>
    <dbReference type="NCBI Taxonomy" id="2804532"/>
    <lineage>
        <taxon>Bacteria</taxon>
        <taxon>Pseudomonadati</taxon>
        <taxon>Pseudomonadota</taxon>
        <taxon>Alphaproteobacteria</taxon>
        <taxon>Acetobacterales</taxon>
        <taxon>Roseomonadaceae</taxon>
        <taxon>Belnapia</taxon>
    </lineage>
</organism>
<keyword evidence="4" id="KW-0560">Oxidoreductase</keyword>
<evidence type="ECO:0000256" key="5">
    <source>
        <dbReference type="ARBA" id="ARBA00023004"/>
    </source>
</evidence>
<evidence type="ECO:0000313" key="8">
    <source>
        <dbReference type="Proteomes" id="UP000606490"/>
    </source>
</evidence>
<dbReference type="Gene3D" id="3.60.130.10">
    <property type="entry name" value="Clavaminate synthase-like"/>
    <property type="match status" value="1"/>
</dbReference>
<evidence type="ECO:0000256" key="3">
    <source>
        <dbReference type="ARBA" id="ARBA00022964"/>
    </source>
</evidence>
<dbReference type="PANTHER" id="PTHR43779:SF3">
    <property type="entry name" value="(3R)-3-[(CARBOXYMETHYL)AMINO]FATTY ACID OXYGENASE_DECARBOXYLASE"/>
    <property type="match status" value="1"/>
</dbReference>
<dbReference type="InterPro" id="IPR042098">
    <property type="entry name" value="TauD-like_sf"/>
</dbReference>
<dbReference type="EMBL" id="JAEUXJ010000002">
    <property type="protein sequence ID" value="MBL6455032.1"/>
    <property type="molecule type" value="Genomic_DNA"/>
</dbReference>
<dbReference type="InterPro" id="IPR003819">
    <property type="entry name" value="TauD/TfdA-like"/>
</dbReference>
<keyword evidence="8" id="KW-1185">Reference proteome</keyword>
<dbReference type="Proteomes" id="UP000606490">
    <property type="component" value="Unassembled WGS sequence"/>
</dbReference>
<dbReference type="RefSeq" id="WP_202824762.1">
    <property type="nucleotide sequence ID" value="NZ_JAEUXJ010000002.1"/>
</dbReference>
<keyword evidence="2" id="KW-0479">Metal-binding</keyword>
<protein>
    <submittedName>
        <fullName evidence="7">TauD/TfdA family dioxygenase</fullName>
    </submittedName>
</protein>
<dbReference type="PANTHER" id="PTHR43779">
    <property type="entry name" value="DIOXYGENASE RV0097-RELATED"/>
    <property type="match status" value="1"/>
</dbReference>
<proteinExistence type="inferred from homology"/>
<dbReference type="SUPFAM" id="SSF51197">
    <property type="entry name" value="Clavaminate synthase-like"/>
    <property type="match status" value="1"/>
</dbReference>
<gene>
    <name evidence="7" type="ORF">JMJ55_06830</name>
</gene>
<dbReference type="Pfam" id="PF02668">
    <property type="entry name" value="TauD"/>
    <property type="match status" value="1"/>
</dbReference>
<dbReference type="InterPro" id="IPR051178">
    <property type="entry name" value="TfdA_dioxygenase"/>
</dbReference>
<evidence type="ECO:0000256" key="4">
    <source>
        <dbReference type="ARBA" id="ARBA00023002"/>
    </source>
</evidence>
<sequence length="336" mass="36490">MSRFDCQQPLPGAGFGGRLRFDGLPGAGALVAAAEAEPEALPRLLAEAGGLLLIPGMGDMAGEAGLLLRLSRLFGPEVENYRETGMAPNMIHPEVPEIFVVSNIPPVHRAPPARPEPPLTEDGRLPVQFPHRRGWHTDQSYRRPPPDISLFLAVVPVPQGQGQTLFADGTAAYAALPPAMQARIEGLEGLHASSSIGRRREAVLAGTPPQAPLAPHQRPQRQPLVRRHPVTGRPALFLCEYGQMDWLEGPIAGLEPGPHGEGARLLEALMAHLTQPRFVYVHEWTAGDLVIWDNRCLVHAATWFDAERLERVMWRTTVSGNPGEAYAGEAKSWLAA</sequence>
<accession>A0ABS1V197</accession>
<evidence type="ECO:0000256" key="2">
    <source>
        <dbReference type="ARBA" id="ARBA00022723"/>
    </source>
</evidence>
<dbReference type="GO" id="GO:0051213">
    <property type="term" value="F:dioxygenase activity"/>
    <property type="evidence" value="ECO:0007669"/>
    <property type="project" value="UniProtKB-KW"/>
</dbReference>
<evidence type="ECO:0000256" key="1">
    <source>
        <dbReference type="ARBA" id="ARBA00005896"/>
    </source>
</evidence>
<comment type="similarity">
    <text evidence="1">Belongs to the TfdA dioxygenase family.</text>
</comment>
<comment type="caution">
    <text evidence="7">The sequence shown here is derived from an EMBL/GenBank/DDBJ whole genome shotgun (WGS) entry which is preliminary data.</text>
</comment>
<keyword evidence="3 7" id="KW-0223">Dioxygenase</keyword>
<reference evidence="7 8" key="1">
    <citation type="submission" date="2021-01" db="EMBL/GenBank/DDBJ databases">
        <title>Belnapia mucosa sp. nov. and Belnapia arida sp. nov., isolated from the Tabernas Desert (Almeria, Spain).</title>
        <authorList>
            <person name="Molina-Menor E."/>
            <person name="Vidal-Verdu A."/>
            <person name="Calonge A."/>
            <person name="Satari L."/>
            <person name="Pereto Magraner J."/>
            <person name="Porcar Miralles M."/>
        </authorList>
    </citation>
    <scope>NUCLEOTIDE SEQUENCE [LARGE SCALE GENOMIC DNA]</scope>
    <source>
        <strain evidence="7 8">T6</strain>
    </source>
</reference>
<evidence type="ECO:0000259" key="6">
    <source>
        <dbReference type="Pfam" id="PF02668"/>
    </source>
</evidence>